<accession>A0A0P1BHW6</accession>
<dbReference type="Proteomes" id="UP000054845">
    <property type="component" value="Unassembled WGS sequence"/>
</dbReference>
<dbReference type="STRING" id="401625.A0A0P1BHW6"/>
<organism evidence="3 4">
    <name type="scientific">Ceraceosorus bombacis</name>
    <dbReference type="NCBI Taxonomy" id="401625"/>
    <lineage>
        <taxon>Eukaryota</taxon>
        <taxon>Fungi</taxon>
        <taxon>Dikarya</taxon>
        <taxon>Basidiomycota</taxon>
        <taxon>Ustilaginomycotina</taxon>
        <taxon>Exobasidiomycetes</taxon>
        <taxon>Ceraceosorales</taxon>
        <taxon>Ceraceosoraceae</taxon>
        <taxon>Ceraceosorus</taxon>
    </lineage>
</organism>
<evidence type="ECO:0000259" key="2">
    <source>
        <dbReference type="Pfam" id="PF18126"/>
    </source>
</evidence>
<sequence>MKALFLIADPFASLLRSFLGSPGGQAKEEEQSAILRALGLQSSTLELIGASIARGTKVLLKAYLPPLTMSALRATRCLRAATPVSLVGLEGESLSAARTWNRFAQRQQTGPREGSDPFKPVKNAETEAWWPPLYSGRRQKKIALAALSLGKLHELPRGTKVDKLRASLSNVDLARDSAPPASLLASEITITQEELEAASTSETSATSTPGRGGKKESTETLRQHALAHAQALGPYKGRSLKKLFKGRQADKLGAQRKLDVQSKMANMDKSIEEWKEGLQEAKQKRRSKVPF</sequence>
<feature type="compositionally biased region" description="Low complexity" evidence="1">
    <location>
        <begin position="197"/>
        <end position="208"/>
    </location>
</feature>
<dbReference type="PANTHER" id="PTHR28041:SF1">
    <property type="entry name" value="LARGE RIBOSOMAL SUBUNIT PROTEIN ML59"/>
    <property type="match status" value="1"/>
</dbReference>
<dbReference type="OrthoDB" id="10369922at2759"/>
<feature type="compositionally biased region" description="Basic and acidic residues" evidence="1">
    <location>
        <begin position="213"/>
        <end position="222"/>
    </location>
</feature>
<dbReference type="GO" id="GO:0003735">
    <property type="term" value="F:structural constituent of ribosome"/>
    <property type="evidence" value="ECO:0007669"/>
    <property type="project" value="InterPro"/>
</dbReference>
<feature type="region of interest" description="Disordered" evidence="1">
    <location>
        <begin position="195"/>
        <end position="223"/>
    </location>
</feature>
<dbReference type="Pfam" id="PF18126">
    <property type="entry name" value="Mitoc_mL59"/>
    <property type="match status" value="1"/>
</dbReference>
<dbReference type="EMBL" id="CCYA01000272">
    <property type="protein sequence ID" value="CEH15820.1"/>
    <property type="molecule type" value="Genomic_DNA"/>
</dbReference>
<keyword evidence="4" id="KW-1185">Reference proteome</keyword>
<name>A0A0P1BHW6_9BASI</name>
<dbReference type="InterPro" id="IPR037507">
    <property type="entry name" value="Ribosomal_mL59"/>
</dbReference>
<dbReference type="PANTHER" id="PTHR28041">
    <property type="entry name" value="54S RIBOSOMAL PROTEIN L25, MITOCHONDRIAL"/>
    <property type="match status" value="1"/>
</dbReference>
<evidence type="ECO:0000313" key="3">
    <source>
        <dbReference type="EMBL" id="CEH15820.1"/>
    </source>
</evidence>
<reference evidence="3 4" key="1">
    <citation type="submission" date="2014-09" db="EMBL/GenBank/DDBJ databases">
        <authorList>
            <person name="Magalhaes I.L.F."/>
            <person name="Oliveira U."/>
            <person name="Santos F.R."/>
            <person name="Vidigal T.H.D.A."/>
            <person name="Brescovit A.D."/>
            <person name="Santos A.J."/>
        </authorList>
    </citation>
    <scope>NUCLEOTIDE SEQUENCE [LARGE SCALE GENOMIC DNA]</scope>
</reference>
<feature type="domain" description="Large ribosomal subunit protein mL59" evidence="2">
    <location>
        <begin position="102"/>
        <end position="276"/>
    </location>
</feature>
<dbReference type="InterPro" id="IPR040922">
    <property type="entry name" value="Ribosomal_mL59_dom"/>
</dbReference>
<evidence type="ECO:0000313" key="4">
    <source>
        <dbReference type="Proteomes" id="UP000054845"/>
    </source>
</evidence>
<proteinExistence type="predicted"/>
<evidence type="ECO:0000256" key="1">
    <source>
        <dbReference type="SAM" id="MobiDB-lite"/>
    </source>
</evidence>
<dbReference type="GO" id="GO:0005762">
    <property type="term" value="C:mitochondrial large ribosomal subunit"/>
    <property type="evidence" value="ECO:0007669"/>
    <property type="project" value="InterPro"/>
</dbReference>
<protein>
    <recommendedName>
        <fullName evidence="2">Large ribosomal subunit protein mL59 domain-containing protein</fullName>
    </recommendedName>
</protein>
<dbReference type="AlphaFoldDB" id="A0A0P1BHW6"/>